<sequence>MQKRSCAAWSVVCQPARAAAGAPVPQSRSCVGLACESRAALLPSTEQCCAEVPEVLSALVLLLAGAALQSGALALHPNVISCSCREEF</sequence>
<accession>A0AAD7WCP8</accession>
<dbReference type="AlphaFoldDB" id="A0AAD7WCP8"/>
<organism evidence="1 2">
    <name type="scientific">Aldrovandia affinis</name>
    <dbReference type="NCBI Taxonomy" id="143900"/>
    <lineage>
        <taxon>Eukaryota</taxon>
        <taxon>Metazoa</taxon>
        <taxon>Chordata</taxon>
        <taxon>Craniata</taxon>
        <taxon>Vertebrata</taxon>
        <taxon>Euteleostomi</taxon>
        <taxon>Actinopterygii</taxon>
        <taxon>Neopterygii</taxon>
        <taxon>Teleostei</taxon>
        <taxon>Notacanthiformes</taxon>
        <taxon>Halosauridae</taxon>
        <taxon>Aldrovandia</taxon>
    </lineage>
</organism>
<proteinExistence type="predicted"/>
<dbReference type="EMBL" id="JAINUG010000162">
    <property type="protein sequence ID" value="KAJ8391109.1"/>
    <property type="molecule type" value="Genomic_DNA"/>
</dbReference>
<gene>
    <name evidence="1" type="ORF">AAFF_G00097300</name>
</gene>
<evidence type="ECO:0000313" key="2">
    <source>
        <dbReference type="Proteomes" id="UP001221898"/>
    </source>
</evidence>
<protein>
    <submittedName>
        <fullName evidence="1">Uncharacterized protein</fullName>
    </submittedName>
</protein>
<comment type="caution">
    <text evidence="1">The sequence shown here is derived from an EMBL/GenBank/DDBJ whole genome shotgun (WGS) entry which is preliminary data.</text>
</comment>
<name>A0AAD7WCP8_9TELE</name>
<keyword evidence="2" id="KW-1185">Reference proteome</keyword>
<dbReference type="Proteomes" id="UP001221898">
    <property type="component" value="Unassembled WGS sequence"/>
</dbReference>
<reference evidence="1" key="1">
    <citation type="journal article" date="2023" name="Science">
        <title>Genome structures resolve the early diversification of teleost fishes.</title>
        <authorList>
            <person name="Parey E."/>
            <person name="Louis A."/>
            <person name="Montfort J."/>
            <person name="Bouchez O."/>
            <person name="Roques C."/>
            <person name="Iampietro C."/>
            <person name="Lluch J."/>
            <person name="Castinel A."/>
            <person name="Donnadieu C."/>
            <person name="Desvignes T."/>
            <person name="Floi Bucao C."/>
            <person name="Jouanno E."/>
            <person name="Wen M."/>
            <person name="Mejri S."/>
            <person name="Dirks R."/>
            <person name="Jansen H."/>
            <person name="Henkel C."/>
            <person name="Chen W.J."/>
            <person name="Zahm M."/>
            <person name="Cabau C."/>
            <person name="Klopp C."/>
            <person name="Thompson A.W."/>
            <person name="Robinson-Rechavi M."/>
            <person name="Braasch I."/>
            <person name="Lecointre G."/>
            <person name="Bobe J."/>
            <person name="Postlethwait J.H."/>
            <person name="Berthelot C."/>
            <person name="Roest Crollius H."/>
            <person name="Guiguen Y."/>
        </authorList>
    </citation>
    <scope>NUCLEOTIDE SEQUENCE</scope>
    <source>
        <strain evidence="1">NC1722</strain>
    </source>
</reference>
<evidence type="ECO:0000313" key="1">
    <source>
        <dbReference type="EMBL" id="KAJ8391109.1"/>
    </source>
</evidence>